<sequence length="46" mass="5345">MSNLFLKTGFLAQCDQLLLERQGVKKRQDNRFIFTANCISKLPQET</sequence>
<organism evidence="1">
    <name type="scientific">uncultured Coleofasciculus sp</name>
    <dbReference type="NCBI Taxonomy" id="1267456"/>
    <lineage>
        <taxon>Bacteria</taxon>
        <taxon>Bacillati</taxon>
        <taxon>Cyanobacteriota</taxon>
        <taxon>Cyanophyceae</taxon>
        <taxon>Coleofasciculales</taxon>
        <taxon>Coleofasciculaceae</taxon>
        <taxon>Coleofasciculus</taxon>
        <taxon>environmental samples</taxon>
    </lineage>
</organism>
<dbReference type="EMBL" id="CADCTM010000691">
    <property type="protein sequence ID" value="CAA9286817.1"/>
    <property type="molecule type" value="Genomic_DNA"/>
</dbReference>
<proteinExistence type="predicted"/>
<gene>
    <name evidence="1" type="ORF">AVDCRST_MAG92-3980</name>
</gene>
<dbReference type="AlphaFoldDB" id="A0A6J4JSZ9"/>
<protein>
    <submittedName>
        <fullName evidence="1">Uncharacterized protein</fullName>
    </submittedName>
</protein>
<reference evidence="1" key="1">
    <citation type="submission" date="2020-02" db="EMBL/GenBank/DDBJ databases">
        <authorList>
            <person name="Meier V. D."/>
        </authorList>
    </citation>
    <scope>NUCLEOTIDE SEQUENCE</scope>
    <source>
        <strain evidence="1">AVDCRST_MAG92</strain>
    </source>
</reference>
<evidence type="ECO:0000313" key="1">
    <source>
        <dbReference type="EMBL" id="CAA9286817.1"/>
    </source>
</evidence>
<name>A0A6J4JSZ9_9CYAN</name>
<accession>A0A6J4JSZ9</accession>